<comment type="caution">
    <text evidence="7">The sequence shown here is derived from an EMBL/GenBank/DDBJ whole genome shotgun (WGS) entry which is preliminary data.</text>
</comment>
<dbReference type="PROSITE" id="PS01268">
    <property type="entry name" value="UPF0024"/>
    <property type="match status" value="1"/>
</dbReference>
<dbReference type="InterPro" id="IPR001656">
    <property type="entry name" value="PsdUridine_synth_TruD"/>
</dbReference>
<comment type="catalytic activity">
    <reaction evidence="4">
        <text>uridine(13) in tRNA = pseudouridine(13) in tRNA</text>
        <dbReference type="Rhea" id="RHEA:42540"/>
        <dbReference type="Rhea" id="RHEA-COMP:10105"/>
        <dbReference type="Rhea" id="RHEA-COMP:10106"/>
        <dbReference type="ChEBI" id="CHEBI:65314"/>
        <dbReference type="ChEBI" id="CHEBI:65315"/>
        <dbReference type="EC" id="5.4.99.27"/>
    </reaction>
</comment>
<reference evidence="7 8" key="1">
    <citation type="submission" date="2012-09" db="EMBL/GenBank/DDBJ databases">
        <title>Genome Sequence of alkane-degrading Bacterium Alcanivorax sp. 521-1.</title>
        <authorList>
            <person name="Lai Q."/>
            <person name="Shao Z."/>
        </authorList>
    </citation>
    <scope>NUCLEOTIDE SEQUENCE [LARGE SCALE GENOMIC DNA]</scope>
    <source>
        <strain evidence="7 8">521-1</strain>
    </source>
</reference>
<evidence type="ECO:0000256" key="2">
    <source>
        <dbReference type="ARBA" id="ARBA00022694"/>
    </source>
</evidence>
<dbReference type="Gene3D" id="3.30.2340.10">
    <property type="entry name" value="TruD, insertion domain"/>
    <property type="match status" value="1"/>
</dbReference>
<comment type="function">
    <text evidence="4">Responsible for synthesis of pseudouridine from uracil-13 in transfer RNAs.</text>
</comment>
<dbReference type="InterPro" id="IPR020119">
    <property type="entry name" value="PsdUridine_synth_TruD_CS"/>
</dbReference>
<dbReference type="InterPro" id="IPR043165">
    <property type="entry name" value="TruD_insert_sf"/>
</dbReference>
<evidence type="ECO:0000256" key="5">
    <source>
        <dbReference type="SAM" id="MobiDB-lite"/>
    </source>
</evidence>
<dbReference type="PANTHER" id="PTHR47811:SF1">
    <property type="entry name" value="TRNA PSEUDOURIDINE SYNTHASE D"/>
    <property type="match status" value="1"/>
</dbReference>
<keyword evidence="8" id="KW-1185">Reference proteome</keyword>
<evidence type="ECO:0000256" key="1">
    <source>
        <dbReference type="ARBA" id="ARBA00007953"/>
    </source>
</evidence>
<dbReference type="SUPFAM" id="SSF55120">
    <property type="entry name" value="Pseudouridine synthase"/>
    <property type="match status" value="1"/>
</dbReference>
<dbReference type="InterPro" id="IPR050170">
    <property type="entry name" value="TruD_pseudoU_synthase"/>
</dbReference>
<organism evidence="7 8">
    <name type="scientific">Alloalcanivorax profundimaris</name>
    <dbReference type="NCBI Taxonomy" id="2735259"/>
    <lineage>
        <taxon>Bacteria</taxon>
        <taxon>Pseudomonadati</taxon>
        <taxon>Pseudomonadota</taxon>
        <taxon>Gammaproteobacteria</taxon>
        <taxon>Oceanospirillales</taxon>
        <taxon>Alcanivoracaceae</taxon>
        <taxon>Alloalcanivorax</taxon>
    </lineage>
</organism>
<dbReference type="PANTHER" id="PTHR47811">
    <property type="entry name" value="TRNA PSEUDOURIDINE SYNTHASE D"/>
    <property type="match status" value="1"/>
</dbReference>
<dbReference type="InterPro" id="IPR020103">
    <property type="entry name" value="PsdUridine_synth_cat_dom_sf"/>
</dbReference>
<comment type="similarity">
    <text evidence="1 4">Belongs to the pseudouridine synthase TruD family.</text>
</comment>
<gene>
    <name evidence="4" type="primary">truD</name>
    <name evidence="7" type="ORF">Y5W_01329</name>
</gene>
<proteinExistence type="inferred from homology"/>
<sequence length="351" mass="38599">MSEAPSDALNDPGERPPATPHAHGGPVGEAVLRAEPADFQVDEIMTVEPEGEGEHLWLEIEKTDWNTEDVALWLAKAAGLHRLSVGYSGLKDRRAVTRQWFSLHLPGKPDPDFHWPAGLRPLRAARHRRKLNRGTHRGNAFRLRLRELAADPDALTSRLERIAAEGVPNYFGEQRFGRDGANWTRGRAWLLGGEAPRKRPLRNFWLSGVRSGLFNAVLAERVRRDVWRRVLDGDLLQPDGSRGLFVADDDRDAGERVRAGTVHPTAPLPGRTGMASSGACRQLEEAVLAGHAPLVEALAELGLDAERRATRLPVTALEWQCAGDTLELAFRLPTGAFATAVLAEVLTTRAP</sequence>
<dbReference type="Proteomes" id="UP000662703">
    <property type="component" value="Unassembled WGS sequence"/>
</dbReference>
<evidence type="ECO:0000313" key="8">
    <source>
        <dbReference type="Proteomes" id="UP000662703"/>
    </source>
</evidence>
<protein>
    <recommendedName>
        <fullName evidence="4">tRNA pseudouridine synthase D</fullName>
        <ecNumber evidence="4">5.4.99.27</ecNumber>
    </recommendedName>
    <alternativeName>
        <fullName evidence="4">tRNA pseudouridine(13) synthase</fullName>
    </alternativeName>
    <alternativeName>
        <fullName evidence="4">tRNA pseudouridylate synthase D</fullName>
    </alternativeName>
    <alternativeName>
        <fullName evidence="4">tRNA-uridine isomerase D</fullName>
    </alternativeName>
</protein>
<name>A0ABS0ARZ2_9GAMM</name>
<feature type="domain" description="TRUD" evidence="6">
    <location>
        <begin position="166"/>
        <end position="312"/>
    </location>
</feature>
<dbReference type="InterPro" id="IPR042214">
    <property type="entry name" value="TruD_catalytic"/>
</dbReference>
<evidence type="ECO:0000259" key="6">
    <source>
        <dbReference type="PROSITE" id="PS50984"/>
    </source>
</evidence>
<evidence type="ECO:0000313" key="7">
    <source>
        <dbReference type="EMBL" id="MBF5056035.1"/>
    </source>
</evidence>
<keyword evidence="2 4" id="KW-0819">tRNA processing</keyword>
<accession>A0ABS0ARZ2</accession>
<dbReference type="PROSITE" id="PS50984">
    <property type="entry name" value="TRUD"/>
    <property type="match status" value="1"/>
</dbReference>
<evidence type="ECO:0000256" key="4">
    <source>
        <dbReference type="HAMAP-Rule" id="MF_01082"/>
    </source>
</evidence>
<dbReference type="EC" id="5.4.99.27" evidence="4"/>
<dbReference type="HAMAP" id="MF_01082">
    <property type="entry name" value="TruD"/>
    <property type="match status" value="1"/>
</dbReference>
<keyword evidence="3 4" id="KW-0413">Isomerase</keyword>
<dbReference type="Gene3D" id="3.30.2350.20">
    <property type="entry name" value="TruD, catalytic domain"/>
    <property type="match status" value="1"/>
</dbReference>
<dbReference type="InterPro" id="IPR011760">
    <property type="entry name" value="PsdUridine_synth_TruD_insert"/>
</dbReference>
<feature type="active site" description="Nucleophile" evidence="4">
    <location>
        <position position="92"/>
    </location>
</feature>
<dbReference type="Pfam" id="PF01142">
    <property type="entry name" value="TruD"/>
    <property type="match status" value="2"/>
</dbReference>
<feature type="region of interest" description="Disordered" evidence="5">
    <location>
        <begin position="1"/>
        <end position="27"/>
    </location>
</feature>
<dbReference type="EMBL" id="ARXX01000015">
    <property type="protein sequence ID" value="MBF5056035.1"/>
    <property type="molecule type" value="Genomic_DNA"/>
</dbReference>
<dbReference type="RefSeq" id="WP_323745804.1">
    <property type="nucleotide sequence ID" value="NZ_ARXX01000015.1"/>
</dbReference>
<evidence type="ECO:0000256" key="3">
    <source>
        <dbReference type="ARBA" id="ARBA00023235"/>
    </source>
</evidence>